<evidence type="ECO:0000313" key="4">
    <source>
        <dbReference type="EMBL" id="CAB9519611.1"/>
    </source>
</evidence>
<feature type="region of interest" description="Disordered" evidence="2">
    <location>
        <begin position="398"/>
        <end position="492"/>
    </location>
</feature>
<dbReference type="AlphaFoldDB" id="A0A9N8HMV5"/>
<dbReference type="PRINTS" id="PR01217">
    <property type="entry name" value="PRICHEXTENSN"/>
</dbReference>
<evidence type="ECO:0000259" key="3">
    <source>
        <dbReference type="PROSITE" id="PS50215"/>
    </source>
</evidence>
<keyword evidence="5" id="KW-1185">Reference proteome</keyword>
<feature type="active site" evidence="1">
    <location>
        <position position="342"/>
    </location>
</feature>
<feature type="compositionally biased region" description="Low complexity" evidence="2">
    <location>
        <begin position="459"/>
        <end position="473"/>
    </location>
</feature>
<feature type="compositionally biased region" description="Low complexity" evidence="2">
    <location>
        <begin position="399"/>
        <end position="408"/>
    </location>
</feature>
<dbReference type="GO" id="GO:0004222">
    <property type="term" value="F:metalloendopeptidase activity"/>
    <property type="evidence" value="ECO:0007669"/>
    <property type="project" value="InterPro"/>
</dbReference>
<dbReference type="OrthoDB" id="56787at2759"/>
<accession>A0A9N8HMV5</accession>
<evidence type="ECO:0000256" key="2">
    <source>
        <dbReference type="SAM" id="MobiDB-lite"/>
    </source>
</evidence>
<feature type="binding site" evidence="1">
    <location>
        <position position="345"/>
    </location>
    <ligand>
        <name>Zn(2+)</name>
        <dbReference type="ChEBI" id="CHEBI:29105"/>
        <note>catalytic</note>
    </ligand>
</feature>
<keyword evidence="1" id="KW-0479">Metal-binding</keyword>
<feature type="domain" description="Peptidase M12B" evidence="3">
    <location>
        <begin position="192"/>
        <end position="390"/>
    </location>
</feature>
<evidence type="ECO:0000256" key="1">
    <source>
        <dbReference type="PROSITE-ProRule" id="PRU00276"/>
    </source>
</evidence>
<feature type="compositionally biased region" description="Pro residues" evidence="2">
    <location>
        <begin position="474"/>
        <end position="491"/>
    </location>
</feature>
<feature type="compositionally biased region" description="Low complexity" evidence="2">
    <location>
        <begin position="418"/>
        <end position="449"/>
    </location>
</feature>
<dbReference type="GO" id="GO:0046872">
    <property type="term" value="F:metal ion binding"/>
    <property type="evidence" value="ECO:0007669"/>
    <property type="project" value="UniProtKB-KW"/>
</dbReference>
<gene>
    <name evidence="4" type="ORF">SEMRO_1031_G233410.1</name>
</gene>
<dbReference type="Pfam" id="PF13688">
    <property type="entry name" value="Reprolysin_5"/>
    <property type="match status" value="1"/>
</dbReference>
<feature type="region of interest" description="Disordered" evidence="2">
    <location>
        <begin position="159"/>
        <end position="180"/>
    </location>
</feature>
<comment type="caution">
    <text evidence="1">Lacks conserved residue(s) required for the propagation of feature annotation.</text>
</comment>
<dbReference type="InterPro" id="IPR001590">
    <property type="entry name" value="Peptidase_M12B"/>
</dbReference>
<proteinExistence type="predicted"/>
<dbReference type="PROSITE" id="PS50215">
    <property type="entry name" value="ADAM_MEPRO"/>
    <property type="match status" value="1"/>
</dbReference>
<dbReference type="EMBL" id="CAICTM010001029">
    <property type="protein sequence ID" value="CAB9519611.1"/>
    <property type="molecule type" value="Genomic_DNA"/>
</dbReference>
<keyword evidence="1" id="KW-0862">Zinc</keyword>
<dbReference type="SUPFAM" id="SSF55486">
    <property type="entry name" value="Metalloproteases ('zincins'), catalytic domain"/>
    <property type="match status" value="1"/>
</dbReference>
<protein>
    <recommendedName>
        <fullName evidence="3">Peptidase M12B domain-containing protein</fullName>
    </recommendedName>
</protein>
<feature type="binding site" evidence="1">
    <location>
        <position position="351"/>
    </location>
    <ligand>
        <name>Zn(2+)</name>
        <dbReference type="ChEBI" id="CHEBI:29105"/>
        <note>catalytic</note>
    </ligand>
</feature>
<dbReference type="GO" id="GO:0006508">
    <property type="term" value="P:proteolysis"/>
    <property type="evidence" value="ECO:0007669"/>
    <property type="project" value="InterPro"/>
</dbReference>
<dbReference type="Gene3D" id="3.40.390.10">
    <property type="entry name" value="Collagenase (Catalytic Domain)"/>
    <property type="match status" value="1"/>
</dbReference>
<sequence>MATFAFPMVDAQENGLFKRHALVDFERQHHMKKGAHTFQQVPKGAKSVDIDGKVVSLEDKDLIPINIFSENAKFVVDGVERVILLTDYESKDDPDVIVTMDANGGLVAANKMSKDRVVEVAPIPGSDFFVTVAPEDLDEDAMKDMEDGQDEIYDVAEGMIGSPTENTGGRKLRGGTPNPKYRSLQEGCPFTDYIQIHIVLDSYFVAGAGEGSVELAKEKTTNAIASVNTLYMAPLCVQYQISMITVWANPSTDPMRNLMASAPDMCRGSYYGEILYTFADEIQKIGKQGDLAQFISGRDDLGGCVGQAFTSKVGRNNYIGGAYGLSVQNWAGTPSPHLFAHETGHNLGAQHPMFPDRNDPYGFGSANIDWMKGFIEEKICAAGEDDYTCVSRVAVMDATDSPTKSPTRSPTPGPSPSPTTANPTSAPTANPTESPTTSPTSAPTANPTKRPTPGPSPSPTTANPTAPQLQTPPRALPAPPPQTQPSAPPQVLPQAPQLRILQQPQLQTPPRARLPALPARPLAVPSLTTGGDSLPSRRCLWSRNASIPVELF</sequence>
<name>A0A9N8HMV5_9STRA</name>
<evidence type="ECO:0000313" key="5">
    <source>
        <dbReference type="Proteomes" id="UP001153069"/>
    </source>
</evidence>
<comment type="caution">
    <text evidence="4">The sequence shown here is derived from an EMBL/GenBank/DDBJ whole genome shotgun (WGS) entry which is preliminary data.</text>
</comment>
<dbReference type="InterPro" id="IPR024079">
    <property type="entry name" value="MetalloPept_cat_dom_sf"/>
</dbReference>
<feature type="binding site" evidence="1">
    <location>
        <position position="341"/>
    </location>
    <ligand>
        <name>Zn(2+)</name>
        <dbReference type="ChEBI" id="CHEBI:29105"/>
        <note>catalytic</note>
    </ligand>
</feature>
<reference evidence="4" key="1">
    <citation type="submission" date="2020-06" db="EMBL/GenBank/DDBJ databases">
        <authorList>
            <consortium name="Plant Systems Biology data submission"/>
        </authorList>
    </citation>
    <scope>NUCLEOTIDE SEQUENCE</scope>
    <source>
        <strain evidence="4">D6</strain>
    </source>
</reference>
<dbReference type="Proteomes" id="UP001153069">
    <property type="component" value="Unassembled WGS sequence"/>
</dbReference>
<organism evidence="4 5">
    <name type="scientific">Seminavis robusta</name>
    <dbReference type="NCBI Taxonomy" id="568900"/>
    <lineage>
        <taxon>Eukaryota</taxon>
        <taxon>Sar</taxon>
        <taxon>Stramenopiles</taxon>
        <taxon>Ochrophyta</taxon>
        <taxon>Bacillariophyta</taxon>
        <taxon>Bacillariophyceae</taxon>
        <taxon>Bacillariophycidae</taxon>
        <taxon>Naviculales</taxon>
        <taxon>Naviculaceae</taxon>
        <taxon>Seminavis</taxon>
    </lineage>
</organism>